<proteinExistence type="predicted"/>
<dbReference type="InParanoid" id="A0A059B2J8"/>
<name>A0A059B2J8_EUCGR</name>
<protein>
    <submittedName>
        <fullName evidence="1">Uncharacterized protein</fullName>
    </submittedName>
</protein>
<dbReference type="AlphaFoldDB" id="A0A059B2J8"/>
<gene>
    <name evidence="1" type="ORF">EUGRSUZ_H02973</name>
</gene>
<organism evidence="1">
    <name type="scientific">Eucalyptus grandis</name>
    <name type="common">Flooded gum</name>
    <dbReference type="NCBI Taxonomy" id="71139"/>
    <lineage>
        <taxon>Eukaryota</taxon>
        <taxon>Viridiplantae</taxon>
        <taxon>Streptophyta</taxon>
        <taxon>Embryophyta</taxon>
        <taxon>Tracheophyta</taxon>
        <taxon>Spermatophyta</taxon>
        <taxon>Magnoliopsida</taxon>
        <taxon>eudicotyledons</taxon>
        <taxon>Gunneridae</taxon>
        <taxon>Pentapetalae</taxon>
        <taxon>rosids</taxon>
        <taxon>malvids</taxon>
        <taxon>Myrtales</taxon>
        <taxon>Myrtaceae</taxon>
        <taxon>Myrtoideae</taxon>
        <taxon>Eucalypteae</taxon>
        <taxon>Eucalyptus</taxon>
    </lineage>
</organism>
<dbReference type="EMBL" id="KK198760">
    <property type="protein sequence ID" value="KCW60264.1"/>
    <property type="molecule type" value="Genomic_DNA"/>
</dbReference>
<accession>A0A059B2J8</accession>
<reference evidence="1" key="1">
    <citation type="submission" date="2013-07" db="EMBL/GenBank/DDBJ databases">
        <title>The genome of Eucalyptus grandis.</title>
        <authorList>
            <person name="Schmutz J."/>
            <person name="Hayes R."/>
            <person name="Myburg A."/>
            <person name="Tuskan G."/>
            <person name="Grattapaglia D."/>
            <person name="Rokhsar D.S."/>
        </authorList>
    </citation>
    <scope>NUCLEOTIDE SEQUENCE</scope>
    <source>
        <tissue evidence="1">Leaf extractions</tissue>
    </source>
</reference>
<dbReference type="Gramene" id="KCW60264">
    <property type="protein sequence ID" value="KCW60264"/>
    <property type="gene ID" value="EUGRSUZ_H02973"/>
</dbReference>
<sequence>MNARRKRDPYLARNGVAAATCTSSKLKKRPAVLPSSGELSRLMVLVARLRTCAVTDGNQAGLEMNSGEPLPQLLRKLALSLHDSGFS</sequence>
<evidence type="ECO:0000313" key="1">
    <source>
        <dbReference type="EMBL" id="KCW60264.1"/>
    </source>
</evidence>